<evidence type="ECO:0000256" key="3">
    <source>
        <dbReference type="ARBA" id="ARBA00022737"/>
    </source>
</evidence>
<dbReference type="Pfam" id="PF03160">
    <property type="entry name" value="Calx-beta"/>
    <property type="match status" value="2"/>
</dbReference>
<feature type="domain" description="Calx-beta" evidence="12">
    <location>
        <begin position="690"/>
        <end position="792"/>
    </location>
</feature>
<dbReference type="SUPFAM" id="SSF52743">
    <property type="entry name" value="Subtilisin-like"/>
    <property type="match status" value="1"/>
</dbReference>
<comment type="similarity">
    <text evidence="8 9">Belongs to the peptidase S8 family.</text>
</comment>
<dbReference type="Pfam" id="PF00082">
    <property type="entry name" value="Peptidase_S8"/>
    <property type="match status" value="1"/>
</dbReference>
<dbReference type="InterPro" id="IPR003644">
    <property type="entry name" value="Calx_beta"/>
</dbReference>
<feature type="compositionally biased region" description="Low complexity" evidence="10">
    <location>
        <begin position="822"/>
        <end position="859"/>
    </location>
</feature>
<feature type="active site" description="Charge relay system" evidence="8">
    <location>
        <position position="193"/>
    </location>
</feature>
<feature type="domain" description="Calx-beta" evidence="12">
    <location>
        <begin position="465"/>
        <end position="563"/>
    </location>
</feature>
<evidence type="ECO:0000256" key="5">
    <source>
        <dbReference type="ARBA" id="ARBA00022825"/>
    </source>
</evidence>
<dbReference type="GO" id="GO:0030001">
    <property type="term" value="P:metal ion transport"/>
    <property type="evidence" value="ECO:0007669"/>
    <property type="project" value="TreeGrafter"/>
</dbReference>
<evidence type="ECO:0000256" key="7">
    <source>
        <dbReference type="ARBA" id="ARBA00023065"/>
    </source>
</evidence>
<protein>
    <recommendedName>
        <fullName evidence="12">Calx-beta domain-containing protein</fullName>
    </recommendedName>
</protein>
<dbReference type="SMART" id="SM00237">
    <property type="entry name" value="Calx_beta"/>
    <property type="match status" value="3"/>
</dbReference>
<keyword evidence="2 11" id="KW-0732">Signal</keyword>
<dbReference type="STRING" id="1818881.A3196_13635"/>
<proteinExistence type="inferred from homology"/>
<keyword evidence="6" id="KW-0106">Calcium</keyword>
<evidence type="ECO:0000259" key="12">
    <source>
        <dbReference type="SMART" id="SM00237"/>
    </source>
</evidence>
<keyword evidence="4 8" id="KW-0378">Hydrolase</keyword>
<evidence type="ECO:0000256" key="10">
    <source>
        <dbReference type="SAM" id="MobiDB-lite"/>
    </source>
</evidence>
<dbReference type="InterPro" id="IPR000209">
    <property type="entry name" value="Peptidase_S8/S53_dom"/>
</dbReference>
<evidence type="ECO:0000256" key="9">
    <source>
        <dbReference type="RuleBase" id="RU003355"/>
    </source>
</evidence>
<dbReference type="InterPro" id="IPR023828">
    <property type="entry name" value="Peptidase_S8_Ser-AS"/>
</dbReference>
<keyword evidence="3" id="KW-0677">Repeat</keyword>
<keyword evidence="5 8" id="KW-0720">Serine protease</keyword>
<dbReference type="EMBL" id="LVJZ01000003">
    <property type="protein sequence ID" value="ODB97710.1"/>
    <property type="molecule type" value="Genomic_DNA"/>
</dbReference>
<keyword evidence="14" id="KW-1185">Reference proteome</keyword>
<dbReference type="Gene3D" id="3.40.50.200">
    <property type="entry name" value="Peptidase S8/S53 domain"/>
    <property type="match status" value="1"/>
</dbReference>
<feature type="domain" description="Calx-beta" evidence="12">
    <location>
        <begin position="577"/>
        <end position="676"/>
    </location>
</feature>
<feature type="compositionally biased region" description="Basic and acidic residues" evidence="10">
    <location>
        <begin position="873"/>
        <end position="895"/>
    </location>
</feature>
<accession>A0A1E2USK6</accession>
<feature type="signal peptide" evidence="11">
    <location>
        <begin position="1"/>
        <end position="23"/>
    </location>
</feature>
<dbReference type="GO" id="GO:0004252">
    <property type="term" value="F:serine-type endopeptidase activity"/>
    <property type="evidence" value="ECO:0007669"/>
    <property type="project" value="UniProtKB-UniRule"/>
</dbReference>
<dbReference type="PANTHER" id="PTHR11878:SF65">
    <property type="entry name" value="NA_CA-EXCHANGE PROTEIN, ISOFORM G"/>
    <property type="match status" value="1"/>
</dbReference>
<feature type="compositionally biased region" description="Acidic residues" evidence="10">
    <location>
        <begin position="929"/>
        <end position="946"/>
    </location>
</feature>
<feature type="active site" description="Charge relay system" evidence="8">
    <location>
        <position position="406"/>
    </location>
</feature>
<comment type="caution">
    <text evidence="13">The sequence shown here is derived from an EMBL/GenBank/DDBJ whole genome shotgun (WGS) entry which is preliminary data.</text>
</comment>
<evidence type="ECO:0000256" key="1">
    <source>
        <dbReference type="ARBA" id="ARBA00022670"/>
    </source>
</evidence>
<dbReference type="GO" id="GO:0007154">
    <property type="term" value="P:cell communication"/>
    <property type="evidence" value="ECO:0007669"/>
    <property type="project" value="InterPro"/>
</dbReference>
<dbReference type="SUPFAM" id="SSF141072">
    <property type="entry name" value="CalX-like"/>
    <property type="match status" value="3"/>
</dbReference>
<keyword evidence="7" id="KW-0406">Ion transport</keyword>
<evidence type="ECO:0000256" key="2">
    <source>
        <dbReference type="ARBA" id="ARBA00022729"/>
    </source>
</evidence>
<dbReference type="GO" id="GO:0016020">
    <property type="term" value="C:membrane"/>
    <property type="evidence" value="ECO:0007669"/>
    <property type="project" value="InterPro"/>
</dbReference>
<dbReference type="InterPro" id="IPR038081">
    <property type="entry name" value="CalX-like_sf"/>
</dbReference>
<dbReference type="Proteomes" id="UP000094849">
    <property type="component" value="Unassembled WGS sequence"/>
</dbReference>
<name>A0A1E2USK6_9GAMM</name>
<feature type="chain" id="PRO_5009119171" description="Calx-beta domain-containing protein" evidence="11">
    <location>
        <begin position="24"/>
        <end position="968"/>
    </location>
</feature>
<evidence type="ECO:0000256" key="11">
    <source>
        <dbReference type="SAM" id="SignalP"/>
    </source>
</evidence>
<gene>
    <name evidence="13" type="ORF">A3196_13635</name>
</gene>
<organism evidence="13 14">
    <name type="scientific">Candidatus Thiodiazotropha endoloripes</name>
    <dbReference type="NCBI Taxonomy" id="1818881"/>
    <lineage>
        <taxon>Bacteria</taxon>
        <taxon>Pseudomonadati</taxon>
        <taxon>Pseudomonadota</taxon>
        <taxon>Gammaproteobacteria</taxon>
        <taxon>Chromatiales</taxon>
        <taxon>Sedimenticolaceae</taxon>
        <taxon>Candidatus Thiodiazotropha</taxon>
    </lineage>
</organism>
<dbReference type="PANTHER" id="PTHR11878">
    <property type="entry name" value="SODIUM/CALCIUM EXCHANGER"/>
    <property type="match status" value="1"/>
</dbReference>
<keyword evidence="7" id="KW-0813">Transport</keyword>
<dbReference type="InterPro" id="IPR051171">
    <property type="entry name" value="CaCA"/>
</dbReference>
<dbReference type="InterPro" id="IPR015500">
    <property type="entry name" value="Peptidase_S8_subtilisin-rel"/>
</dbReference>
<evidence type="ECO:0000256" key="8">
    <source>
        <dbReference type="PROSITE-ProRule" id="PRU01240"/>
    </source>
</evidence>
<dbReference type="InterPro" id="IPR023827">
    <property type="entry name" value="Peptidase_S8_Asp-AS"/>
</dbReference>
<evidence type="ECO:0000256" key="4">
    <source>
        <dbReference type="ARBA" id="ARBA00022801"/>
    </source>
</evidence>
<reference evidence="13 14" key="1">
    <citation type="submission" date="2016-03" db="EMBL/GenBank/DDBJ databases">
        <title>Chemosynthetic sulphur-oxidizing symbionts of marine invertebrate animals are capable of nitrogen fixation.</title>
        <authorList>
            <person name="Petersen J.M."/>
            <person name="Kemper A."/>
            <person name="Gruber-Vodicka H."/>
            <person name="Cardini U."/>
            <person name="Geest Mvander."/>
            <person name="Kleiner M."/>
            <person name="Bulgheresi S."/>
            <person name="Fussmann M."/>
            <person name="Herbold C."/>
            <person name="Seah B.K.B."/>
            <person name="Antony C.Paul."/>
            <person name="Liu D."/>
            <person name="Belitz A."/>
            <person name="Weber M."/>
        </authorList>
    </citation>
    <scope>NUCLEOTIDE SEQUENCE [LARGE SCALE GENOMIC DNA]</scope>
    <source>
        <strain evidence="13">G_D</strain>
    </source>
</reference>
<sequence length="968" mass="104712">MLNRFTTAVVLAALTIYQPMLFAAAALTADAEKLVSDATRLDRVPVIVRFAKEYSISELKEQHQKSEQFRSRKESRTLKRKQFRQNVFSSLQQQTREASARLSELLRKHGVKTRLKSLWTINGIALDVPPEMIDAISALPGVERVTADMRLTMNTPEVEDVDSQPQWNIEKLNAARLWEREIRGEGVVVGIMDSGVDVNHPDLADRWRGGDNSWFDPYYGDQQLPIDLVGHGTQALGLILAGDESGYQVGMAPEAKWIAARIFDNANQTTLSAIHLAFQWLLDPDGDPLTDDAPHLVNNSWGFANTINQCYQEFDEDIRLLREAGIGVVFSAGNYGPFAETSISPANNSGSLSVGAIDLLDEIEFQSSRGPNACDGGIYPKLVAPGSQVYTTDRLPVAYNVVSGTSFAAPHITGALALLKSAFPDTPISQIETALYDSAVDLGETGVDDQYGYGLADVSAAYDLLLSNSGSADESLLIFNESQYSVDENTSRLIVTVRRVGSSEGEVSVEFTTSDDDAVAGSDYLSQSGRLTFADGETLRTIEIPIINDRDDEENEAFQIVLSDVRGDAALGHQDEVEVVILDDDGAGTVAFSSVSVAVNESRGEALVSLVRTDGTAGTIEVGYRTVADTALAEVDFVETESTVRFLPGETEKQISIELIDDDLFEESERFQLMITELDGDADIGSPASTTISILNDDPDTNFATISLESVSYEVRENAGQLRVTLFREGNLDIDATVEYNTLNGSANANEDYHAISGTLTFAAGFSRRTLTIDIINDTIYEQESSFTLILSNAGGGAVISDPSTAIIRIIDDDALPFVSIQSPTPSSTIGSSNSSQFGQQSSSGRQENRGSGESGSSGLQVFEINLRKYGRARAEEQRERMANMDAESKQKADQKSSCGSAEDQAKCTAAAESSEQTEELDVSMPEDTAGDEPPSDQSSESETESQTENSASPPAETEPATVESEQS</sequence>
<dbReference type="PROSITE" id="PS00138">
    <property type="entry name" value="SUBTILASE_SER"/>
    <property type="match status" value="1"/>
</dbReference>
<keyword evidence="1 8" id="KW-0645">Protease</keyword>
<dbReference type="InterPro" id="IPR036852">
    <property type="entry name" value="Peptidase_S8/S53_dom_sf"/>
</dbReference>
<dbReference type="PROSITE" id="PS00136">
    <property type="entry name" value="SUBTILASE_ASP"/>
    <property type="match status" value="1"/>
</dbReference>
<dbReference type="AlphaFoldDB" id="A0A1E2USK6"/>
<evidence type="ECO:0000256" key="6">
    <source>
        <dbReference type="ARBA" id="ARBA00022837"/>
    </source>
</evidence>
<evidence type="ECO:0000313" key="14">
    <source>
        <dbReference type="Proteomes" id="UP000094849"/>
    </source>
</evidence>
<dbReference type="GO" id="GO:0006508">
    <property type="term" value="P:proteolysis"/>
    <property type="evidence" value="ECO:0007669"/>
    <property type="project" value="UniProtKB-KW"/>
</dbReference>
<dbReference type="Gene3D" id="2.60.40.2030">
    <property type="match status" value="3"/>
</dbReference>
<dbReference type="PRINTS" id="PR00723">
    <property type="entry name" value="SUBTILISIN"/>
</dbReference>
<feature type="region of interest" description="Disordered" evidence="10">
    <location>
        <begin position="822"/>
        <end position="968"/>
    </location>
</feature>
<dbReference type="RefSeq" id="WP_069024597.1">
    <property type="nucleotide sequence ID" value="NZ_LVJZ01000003.1"/>
</dbReference>
<evidence type="ECO:0000313" key="13">
    <source>
        <dbReference type="EMBL" id="ODB97710.1"/>
    </source>
</evidence>
<feature type="active site" description="Charge relay system" evidence="8">
    <location>
        <position position="231"/>
    </location>
</feature>
<dbReference type="PROSITE" id="PS51892">
    <property type="entry name" value="SUBTILASE"/>
    <property type="match status" value="1"/>
</dbReference>